<dbReference type="Proteomes" id="UP000276260">
    <property type="component" value="Unassembled WGS sequence"/>
</dbReference>
<evidence type="ECO:0000256" key="1">
    <source>
        <dbReference type="ARBA" id="ARBA00022729"/>
    </source>
</evidence>
<sequence>MKVKTIAFLLAGLLLYVGLTCITLLFYKDDPDQMNWQDREAFNTKYIYKLDLTKTITRDQVIDYLGGPDITEAKNQQQQIYQVLYYRTHRTKTDGITTRDECTAILFKNQQLIAIGETAVEQYNQLD</sequence>
<dbReference type="Pfam" id="PF11399">
    <property type="entry name" value="DUF3192"/>
    <property type="match status" value="1"/>
</dbReference>
<reference evidence="3 4" key="1">
    <citation type="submission" date="2018-11" db="EMBL/GenBank/DDBJ databases">
        <title>Draft genome analysis of Rheinheimera mesophila isolated from an industrial waste site.</title>
        <authorList>
            <person name="Yu Q."/>
            <person name="Qi Y."/>
            <person name="Zhang H."/>
            <person name="Lu Y."/>
            <person name="Pu J."/>
        </authorList>
    </citation>
    <scope>NUCLEOTIDE SEQUENCE [LARGE SCALE GENOMIC DNA]</scope>
    <source>
        <strain evidence="3 4">IITR13</strain>
    </source>
</reference>
<proteinExistence type="predicted"/>
<dbReference type="InterPro" id="IPR021534">
    <property type="entry name" value="DUF3192"/>
</dbReference>
<dbReference type="Gene3D" id="3.30.1450.10">
    <property type="match status" value="1"/>
</dbReference>
<keyword evidence="4" id="KW-1185">Reference proteome</keyword>
<dbReference type="RefSeq" id="WP_046521242.1">
    <property type="nucleotide sequence ID" value="NZ_LAVS01000091.1"/>
</dbReference>
<feature type="transmembrane region" description="Helical" evidence="2">
    <location>
        <begin position="6"/>
        <end position="27"/>
    </location>
</feature>
<organism evidence="3 4">
    <name type="scientific">Rheinheimera mesophila</name>
    <dbReference type="NCBI Taxonomy" id="1547515"/>
    <lineage>
        <taxon>Bacteria</taxon>
        <taxon>Pseudomonadati</taxon>
        <taxon>Pseudomonadota</taxon>
        <taxon>Gammaproteobacteria</taxon>
        <taxon>Chromatiales</taxon>
        <taxon>Chromatiaceae</taxon>
        <taxon>Rheinheimera</taxon>
    </lineage>
</organism>
<keyword evidence="2" id="KW-1133">Transmembrane helix</keyword>
<gene>
    <name evidence="3" type="ORF">EIK76_04725</name>
</gene>
<evidence type="ECO:0000313" key="4">
    <source>
        <dbReference type="Proteomes" id="UP000276260"/>
    </source>
</evidence>
<keyword evidence="2" id="KW-0812">Transmembrane</keyword>
<accession>A0A3P3QSC7</accession>
<keyword evidence="2" id="KW-0472">Membrane</keyword>
<evidence type="ECO:0000256" key="2">
    <source>
        <dbReference type="SAM" id="Phobius"/>
    </source>
</evidence>
<protein>
    <submittedName>
        <fullName evidence="3">DUF3192 domain-containing protein</fullName>
    </submittedName>
</protein>
<comment type="caution">
    <text evidence="3">The sequence shown here is derived from an EMBL/GenBank/DDBJ whole genome shotgun (WGS) entry which is preliminary data.</text>
</comment>
<keyword evidence="1" id="KW-0732">Signal</keyword>
<dbReference type="EMBL" id="RRCF01000001">
    <property type="protein sequence ID" value="RRJ24104.1"/>
    <property type="molecule type" value="Genomic_DNA"/>
</dbReference>
<dbReference type="InterPro" id="IPR037873">
    <property type="entry name" value="BamE-like"/>
</dbReference>
<evidence type="ECO:0000313" key="3">
    <source>
        <dbReference type="EMBL" id="RRJ24104.1"/>
    </source>
</evidence>
<dbReference type="AlphaFoldDB" id="A0A3P3QSC7"/>
<dbReference type="OrthoDB" id="6399368at2"/>
<name>A0A3P3QSC7_9GAMM</name>